<evidence type="ECO:0000256" key="13">
    <source>
        <dbReference type="HAMAP-Rule" id="MF_01398"/>
    </source>
</evidence>
<dbReference type="GO" id="GO:0005886">
    <property type="term" value="C:plasma membrane"/>
    <property type="evidence" value="ECO:0007669"/>
    <property type="project" value="UniProtKB-SubCell"/>
</dbReference>
<feature type="transmembrane region" description="Helical" evidence="13">
    <location>
        <begin position="6"/>
        <end position="22"/>
    </location>
</feature>
<proteinExistence type="inferred from homology"/>
<dbReference type="GO" id="GO:0046933">
    <property type="term" value="F:proton-transporting ATP synthase activity, rotational mechanism"/>
    <property type="evidence" value="ECO:0007669"/>
    <property type="project" value="UniProtKB-UniRule"/>
</dbReference>
<dbReference type="PANTHER" id="PTHR33445">
    <property type="entry name" value="ATP SYNTHASE SUBUNIT B', CHLOROPLASTIC"/>
    <property type="match status" value="1"/>
</dbReference>
<evidence type="ECO:0000256" key="3">
    <source>
        <dbReference type="ARBA" id="ARBA00022547"/>
    </source>
</evidence>
<evidence type="ECO:0000256" key="5">
    <source>
        <dbReference type="ARBA" id="ARBA00022781"/>
    </source>
</evidence>
<comment type="subcellular location">
    <subcellularLocation>
        <location evidence="13">Cell membrane</location>
        <topology evidence="13">Single-pass membrane protein</topology>
    </subcellularLocation>
    <subcellularLocation>
        <location evidence="12">Endomembrane system</location>
        <topology evidence="12">Single-pass membrane protein</topology>
    </subcellularLocation>
</comment>
<reference evidence="15 16" key="1">
    <citation type="submission" date="2023-01" db="EMBL/GenBank/DDBJ databases">
        <title>Cultivation and genomic characterization of new, ubiquitous marine nitrite-oxidizing bacteria from the Nitrospirales.</title>
        <authorList>
            <person name="Mueller A.J."/>
            <person name="Daebeler A."/>
            <person name="Herbold C.W."/>
            <person name="Kirkegaard R.H."/>
            <person name="Daims H."/>
        </authorList>
    </citation>
    <scope>NUCLEOTIDE SEQUENCE [LARGE SCALE GENOMIC DNA]</scope>
    <source>
        <strain evidence="15 16">VA</strain>
    </source>
</reference>
<name>A0AA96JTV5_9BACT</name>
<accession>A0AA96JTV5</accession>
<keyword evidence="5 13" id="KW-0375">Hydrogen ion transport</keyword>
<dbReference type="InterPro" id="IPR017707">
    <property type="entry name" value="Alt_ATP_synth_F0_bsu"/>
</dbReference>
<keyword evidence="16" id="KW-1185">Reference proteome</keyword>
<evidence type="ECO:0000256" key="8">
    <source>
        <dbReference type="ARBA" id="ARBA00023136"/>
    </source>
</evidence>
<dbReference type="Proteomes" id="UP001302719">
    <property type="component" value="Chromosome"/>
</dbReference>
<comment type="similarity">
    <text evidence="1 13">Belongs to the ATPase B chain family.</text>
</comment>
<evidence type="ECO:0000256" key="14">
    <source>
        <dbReference type="SAM" id="Coils"/>
    </source>
</evidence>
<evidence type="ECO:0000256" key="9">
    <source>
        <dbReference type="ARBA" id="ARBA00023310"/>
    </source>
</evidence>
<sequence>MLIDWFTVVAQALNFLILVWLLKRFLYQPILNAIDAREKRIATELADADAKEAEARQERDTFKRKNEEFDQQRAALLTNAVNQATTERQQLLENARKELDILRAQWQEALKSEHQSLSEELSRRAREEVFAIVRKTLVDLATTNLEEQMADAFVRRLHELNNVEREGLESAFKTASTPAIVRSTFHLPATQRQAIEIAVKDVLAVNTHVQFETAPDLVSGIELTANGHKIAWSIRNYLASLQKSVDDLLKVRPKAATTPEAHPE</sequence>
<evidence type="ECO:0000313" key="15">
    <source>
        <dbReference type="EMBL" id="WNM59983.1"/>
    </source>
</evidence>
<keyword evidence="2 13" id="KW-0813">Transport</keyword>
<dbReference type="EMBL" id="CP116967">
    <property type="protein sequence ID" value="WNM59983.1"/>
    <property type="molecule type" value="Genomic_DNA"/>
</dbReference>
<dbReference type="Pfam" id="PF00430">
    <property type="entry name" value="ATP-synt_B"/>
    <property type="match status" value="1"/>
</dbReference>
<dbReference type="GO" id="GO:0045259">
    <property type="term" value="C:proton-transporting ATP synthase complex"/>
    <property type="evidence" value="ECO:0007669"/>
    <property type="project" value="UniProtKB-KW"/>
</dbReference>
<evidence type="ECO:0000256" key="11">
    <source>
        <dbReference type="ARBA" id="ARBA00025614"/>
    </source>
</evidence>
<evidence type="ECO:0000256" key="6">
    <source>
        <dbReference type="ARBA" id="ARBA00022989"/>
    </source>
</evidence>
<keyword evidence="6 13" id="KW-1133">Transmembrane helix</keyword>
<dbReference type="GO" id="GO:0046961">
    <property type="term" value="F:proton-transporting ATPase activity, rotational mechanism"/>
    <property type="evidence" value="ECO:0007669"/>
    <property type="project" value="TreeGrafter"/>
</dbReference>
<keyword evidence="7 13" id="KW-0406">Ion transport</keyword>
<evidence type="ECO:0000256" key="12">
    <source>
        <dbReference type="ARBA" id="ARBA00037847"/>
    </source>
</evidence>
<dbReference type="NCBIfam" id="TIGR03321">
    <property type="entry name" value="alt_F1F0_F0_B"/>
    <property type="match status" value="1"/>
</dbReference>
<protein>
    <recommendedName>
        <fullName evidence="13">ATP synthase subunit b</fullName>
    </recommendedName>
    <alternativeName>
        <fullName evidence="13">ATP synthase F(0) sector subunit b</fullName>
    </alternativeName>
    <alternativeName>
        <fullName evidence="13">ATPase subunit I</fullName>
    </alternativeName>
    <alternativeName>
        <fullName evidence="13">F-type ATPase subunit b</fullName>
        <shortName evidence="13">F-ATPase subunit b</shortName>
    </alternativeName>
</protein>
<keyword evidence="13" id="KW-1003">Cell membrane</keyword>
<gene>
    <name evidence="13" type="primary">atpF</name>
    <name evidence="15" type="ORF">PP769_09565</name>
</gene>
<evidence type="ECO:0000256" key="2">
    <source>
        <dbReference type="ARBA" id="ARBA00022448"/>
    </source>
</evidence>
<evidence type="ECO:0000256" key="10">
    <source>
        <dbReference type="ARBA" id="ARBA00025198"/>
    </source>
</evidence>
<dbReference type="AlphaFoldDB" id="A0AA96JTV5"/>
<evidence type="ECO:0000313" key="16">
    <source>
        <dbReference type="Proteomes" id="UP001302719"/>
    </source>
</evidence>
<keyword evidence="4 13" id="KW-0812">Transmembrane</keyword>
<comment type="function">
    <text evidence="11">Component of the F(0) channel, it forms part of the peripheral stalk, linking F(1) to F(0). The b'-subunit is a diverged and duplicated form of b found in plants and photosynthetic bacteria.</text>
</comment>
<dbReference type="KEGG" id="nall:PP769_09565"/>
<dbReference type="GO" id="GO:0012505">
    <property type="term" value="C:endomembrane system"/>
    <property type="evidence" value="ECO:0007669"/>
    <property type="project" value="UniProtKB-SubCell"/>
</dbReference>
<dbReference type="InterPro" id="IPR050059">
    <property type="entry name" value="ATP_synthase_B_chain"/>
</dbReference>
<comment type="subunit">
    <text evidence="13">F-type ATPases have 2 components, F(1) - the catalytic core - and F(0) - the membrane proton channel. F(1) has five subunits: alpha(3), beta(3), gamma(1), delta(1), epsilon(1). F(0) has three main subunits: a(1), b(2) and c(10-14). The alpha and beta chains form an alternating ring which encloses part of the gamma chain. F(1) is attached to F(0) by a central stalk formed by the gamma and epsilon chains, while a peripheral stalk is formed by the delta and b chains.</text>
</comment>
<dbReference type="RefSeq" id="WP_312646893.1">
    <property type="nucleotide sequence ID" value="NZ_CP116967.1"/>
</dbReference>
<keyword evidence="8 13" id="KW-0472">Membrane</keyword>
<keyword evidence="3 13" id="KW-0138">CF(0)</keyword>
<evidence type="ECO:0000256" key="7">
    <source>
        <dbReference type="ARBA" id="ARBA00023065"/>
    </source>
</evidence>
<dbReference type="CDD" id="cd06503">
    <property type="entry name" value="ATP-synt_Fo_b"/>
    <property type="match status" value="1"/>
</dbReference>
<keyword evidence="14" id="KW-0175">Coiled coil</keyword>
<evidence type="ECO:0000256" key="4">
    <source>
        <dbReference type="ARBA" id="ARBA00022692"/>
    </source>
</evidence>
<dbReference type="InterPro" id="IPR002146">
    <property type="entry name" value="ATP_synth_b/b'su_bac/chlpt"/>
</dbReference>
<dbReference type="HAMAP" id="MF_01398">
    <property type="entry name" value="ATP_synth_b_bprime"/>
    <property type="match status" value="1"/>
</dbReference>
<evidence type="ECO:0000256" key="1">
    <source>
        <dbReference type="ARBA" id="ARBA00005513"/>
    </source>
</evidence>
<dbReference type="PANTHER" id="PTHR33445:SF2">
    <property type="entry name" value="ATP SYNTHASE SUBUNIT B', CHLOROPLASTIC"/>
    <property type="match status" value="1"/>
</dbReference>
<organism evidence="15 16">
    <name type="scientific">Candidatus Nitrospira allomarina</name>
    <dbReference type="NCBI Taxonomy" id="3020900"/>
    <lineage>
        <taxon>Bacteria</taxon>
        <taxon>Pseudomonadati</taxon>
        <taxon>Nitrospirota</taxon>
        <taxon>Nitrospiria</taxon>
        <taxon>Nitrospirales</taxon>
        <taxon>Nitrospiraceae</taxon>
        <taxon>Nitrospira</taxon>
    </lineage>
</organism>
<keyword evidence="9 13" id="KW-0066">ATP synthesis</keyword>
<feature type="coiled-coil region" evidence="14">
    <location>
        <begin position="45"/>
        <end position="112"/>
    </location>
</feature>
<comment type="function">
    <text evidence="10 13">F(1)F(0) ATP synthase produces ATP from ADP in the presence of a proton or sodium gradient. F-type ATPases consist of two structural domains, F(1) containing the extramembraneous catalytic core and F(0) containing the membrane proton channel, linked together by a central stalk and a peripheral stalk. During catalysis, ATP synthesis in the catalytic domain of F(1) is coupled via a rotary mechanism of the central stalk subunits to proton translocation.</text>
</comment>